<dbReference type="AlphaFoldDB" id="X1VDF2"/>
<sequence length="210" mass="24957">MNNQSPWTLEFAWIETKPGEKAGYQWGQLAGSTHRLQFVADEIERAYEEKDIEYALNRFAYNAENYLNRVFELRERLLCFLKAITGCEDDVGRLRKPAMRSNAVKSIETNSAKPIKVPIGLLELLNDDVKLRGQHTHKNFLDLYIYTGDNLFYPHDVLLDLKRKPQDKKLLEDFLWKEIRRHLEEYSEKIEKIFKMTWNFLKETQPHIYS</sequence>
<protein>
    <submittedName>
        <fullName evidence="1">Uncharacterized protein</fullName>
    </submittedName>
</protein>
<proteinExistence type="predicted"/>
<gene>
    <name evidence="1" type="ORF">S12H4_46351</name>
</gene>
<dbReference type="EMBL" id="BARW01028748">
    <property type="protein sequence ID" value="GAJ15522.1"/>
    <property type="molecule type" value="Genomic_DNA"/>
</dbReference>
<evidence type="ECO:0000313" key="1">
    <source>
        <dbReference type="EMBL" id="GAJ15522.1"/>
    </source>
</evidence>
<accession>X1VDF2</accession>
<comment type="caution">
    <text evidence="1">The sequence shown here is derived from an EMBL/GenBank/DDBJ whole genome shotgun (WGS) entry which is preliminary data.</text>
</comment>
<reference evidence="1" key="1">
    <citation type="journal article" date="2014" name="Front. Microbiol.">
        <title>High frequency of phylogenetically diverse reductive dehalogenase-homologous genes in deep subseafloor sedimentary metagenomes.</title>
        <authorList>
            <person name="Kawai M."/>
            <person name="Futagami T."/>
            <person name="Toyoda A."/>
            <person name="Takaki Y."/>
            <person name="Nishi S."/>
            <person name="Hori S."/>
            <person name="Arai W."/>
            <person name="Tsubouchi T."/>
            <person name="Morono Y."/>
            <person name="Uchiyama I."/>
            <person name="Ito T."/>
            <person name="Fujiyama A."/>
            <person name="Inagaki F."/>
            <person name="Takami H."/>
        </authorList>
    </citation>
    <scope>NUCLEOTIDE SEQUENCE</scope>
    <source>
        <strain evidence="1">Expedition CK06-06</strain>
    </source>
</reference>
<name>X1VDF2_9ZZZZ</name>
<organism evidence="1">
    <name type="scientific">marine sediment metagenome</name>
    <dbReference type="NCBI Taxonomy" id="412755"/>
    <lineage>
        <taxon>unclassified sequences</taxon>
        <taxon>metagenomes</taxon>
        <taxon>ecological metagenomes</taxon>
    </lineage>
</organism>